<name>E2BG04_HARSA</name>
<dbReference type="GO" id="GO:0005634">
    <property type="term" value="C:nucleus"/>
    <property type="evidence" value="ECO:0007669"/>
    <property type="project" value="TreeGrafter"/>
</dbReference>
<dbReference type="Pfam" id="PF10294">
    <property type="entry name" value="Methyltransf_16"/>
    <property type="match status" value="1"/>
</dbReference>
<organism evidence="2">
    <name type="scientific">Harpegnathos saltator</name>
    <name type="common">Jerdon's jumping ant</name>
    <dbReference type="NCBI Taxonomy" id="610380"/>
    <lineage>
        <taxon>Eukaryota</taxon>
        <taxon>Metazoa</taxon>
        <taxon>Ecdysozoa</taxon>
        <taxon>Arthropoda</taxon>
        <taxon>Hexapoda</taxon>
        <taxon>Insecta</taxon>
        <taxon>Pterygota</taxon>
        <taxon>Neoptera</taxon>
        <taxon>Endopterygota</taxon>
        <taxon>Hymenoptera</taxon>
        <taxon>Apocrita</taxon>
        <taxon>Aculeata</taxon>
        <taxon>Formicoidea</taxon>
        <taxon>Formicidae</taxon>
        <taxon>Ponerinae</taxon>
        <taxon>Ponerini</taxon>
        <taxon>Harpegnathos</taxon>
    </lineage>
</organism>
<dbReference type="InterPro" id="IPR029063">
    <property type="entry name" value="SAM-dependent_MTases_sf"/>
</dbReference>
<dbReference type="PANTHER" id="PTHR23108:SF0">
    <property type="entry name" value="METHYLTRANSFERASE-LIKE PROTEIN 22"/>
    <property type="match status" value="1"/>
</dbReference>
<reference evidence="1 2" key="1">
    <citation type="journal article" date="2010" name="Science">
        <title>Genomic comparison of the ants Camponotus floridanus and Harpegnathos saltator.</title>
        <authorList>
            <person name="Bonasio R."/>
            <person name="Zhang G."/>
            <person name="Ye C."/>
            <person name="Mutti N.S."/>
            <person name="Fang X."/>
            <person name="Qin N."/>
            <person name="Donahue G."/>
            <person name="Yang P."/>
            <person name="Li Q."/>
            <person name="Li C."/>
            <person name="Zhang P."/>
            <person name="Huang Z."/>
            <person name="Berger S.L."/>
            <person name="Reinberg D."/>
            <person name="Wang J."/>
            <person name="Liebig J."/>
        </authorList>
    </citation>
    <scope>NUCLEOTIDE SEQUENCE [LARGE SCALE GENOMIC DNA]</scope>
    <source>
        <strain evidence="1 2">R22 G/1</strain>
    </source>
</reference>
<dbReference type="FunCoup" id="E2BG04">
    <property type="interactions" value="574"/>
</dbReference>
<keyword evidence="2" id="KW-1185">Reference proteome</keyword>
<proteinExistence type="predicted"/>
<protein>
    <submittedName>
        <fullName evidence="1">Uncharacterized protein C16orf68</fullName>
    </submittedName>
</protein>
<accession>E2BG04</accession>
<dbReference type="Gene3D" id="3.40.50.150">
    <property type="entry name" value="Vaccinia Virus protein VP39"/>
    <property type="match status" value="1"/>
</dbReference>
<dbReference type="InterPro" id="IPR019410">
    <property type="entry name" value="Methyltransf_16"/>
</dbReference>
<dbReference type="STRING" id="610380.E2BG04"/>
<gene>
    <name evidence="1" type="ORF">EAI_14621</name>
</gene>
<dbReference type="OrthoDB" id="46564at2759"/>
<dbReference type="EMBL" id="GL448096">
    <property type="protein sequence ID" value="EFN85406.1"/>
    <property type="molecule type" value="Genomic_DNA"/>
</dbReference>
<dbReference type="InParanoid" id="E2BG04"/>
<dbReference type="Proteomes" id="UP000008237">
    <property type="component" value="Unassembled WGS sequence"/>
</dbReference>
<dbReference type="SUPFAM" id="SSF53335">
    <property type="entry name" value="S-adenosyl-L-methionine-dependent methyltransferases"/>
    <property type="match status" value="1"/>
</dbReference>
<dbReference type="AlphaFoldDB" id="E2BG04"/>
<dbReference type="OMA" id="EYERCPQ"/>
<evidence type="ECO:0000313" key="2">
    <source>
        <dbReference type="Proteomes" id="UP000008237"/>
    </source>
</evidence>
<sequence>MHKVTSEIYTETNNISEKLDNGNAVTKFAFKCPSYMIDPTSADRTLKCDSDDDLDVDRDREETLSIEHSVSTELNLVGLQVWRGAFLLADYILSHPDLFKDQIILELGSGVGVTSIVASHLAKEVICTDINIGDILSLIERNFLRNHMHVRSGYRIEEVNFLDLEWSKKLEERLQDANIILAADVVYDDKITDGFVRTLSKLLYTKKKKTVYVALEKRYVFTIADLDTAAPMYEEFLRCIEKYRMNWSVDYISIDFPRYFKYDRVKHLVLMKIQNNTKSIAYA</sequence>
<dbReference type="GO" id="GO:0008276">
    <property type="term" value="F:protein methyltransferase activity"/>
    <property type="evidence" value="ECO:0007669"/>
    <property type="project" value="InterPro"/>
</dbReference>
<evidence type="ECO:0000313" key="1">
    <source>
        <dbReference type="EMBL" id="EFN85406.1"/>
    </source>
</evidence>
<dbReference type="InterPro" id="IPR038899">
    <property type="entry name" value="METTL22"/>
</dbReference>
<dbReference type="PANTHER" id="PTHR23108">
    <property type="entry name" value="METHYLTRANSFERASE-RELATED"/>
    <property type="match status" value="1"/>
</dbReference>